<gene>
    <name evidence="3" type="ORF">ACEUDJ_14480</name>
</gene>
<evidence type="ECO:0000313" key="3">
    <source>
        <dbReference type="EMBL" id="MFM4894064.1"/>
    </source>
</evidence>
<dbReference type="SUPFAM" id="SSF53927">
    <property type="entry name" value="Cytidine deaminase-like"/>
    <property type="match status" value="1"/>
</dbReference>
<dbReference type="Gene3D" id="3.40.140.10">
    <property type="entry name" value="Cytidine Deaminase, domain 2"/>
    <property type="match status" value="1"/>
</dbReference>
<keyword evidence="2" id="KW-0501">Molybdenum cofactor biosynthesis</keyword>
<dbReference type="PANTHER" id="PTHR30592">
    <property type="entry name" value="FORMATE DEHYDROGENASE"/>
    <property type="match status" value="1"/>
</dbReference>
<evidence type="ECO:0000256" key="1">
    <source>
        <dbReference type="ARBA" id="ARBA00022490"/>
    </source>
</evidence>
<sequence length="264" mass="28671">MPEYSPVTAPVWPPLDHLVEEVAVAININGINHAVMMATPDDLDDFAIGFLFGESIIAHNHEVHDIRVSHAEQGLVLDVTIANRCLARLQSRRRRLTGATGCGICGVEAVGQVFPEVNPLPPAPPLDGELLAGLRAQIARWQLKGQRHGALHAALALDGQGRVLHCREDIGRHNALDKLIGLLLRRQLACDTLVVTSRCGSELVQKAAQYGARHLVCLASPSQLAVRLALKYHLNVVHIPKFDAPVSYSSYSSADPIGECHEPY</sequence>
<reference evidence="3 4" key="1">
    <citation type="submission" date="2024-09" db="EMBL/GenBank/DDBJ databases">
        <title>Aeromonas strains Genome sequencing and assembly.</title>
        <authorList>
            <person name="Hu X."/>
            <person name="Tang B."/>
        </authorList>
    </citation>
    <scope>NUCLEOTIDE SEQUENCE [LARGE SCALE GENOMIC DNA]</scope>
    <source>
        <strain evidence="3 4">NB23SCDHY001</strain>
    </source>
</reference>
<dbReference type="Proteomes" id="UP001630969">
    <property type="component" value="Unassembled WGS sequence"/>
</dbReference>
<dbReference type="PANTHER" id="PTHR30592:SF1">
    <property type="entry name" value="SULFUR CARRIER PROTEIN FDHD"/>
    <property type="match status" value="1"/>
</dbReference>
<dbReference type="InterPro" id="IPR003786">
    <property type="entry name" value="FdhD"/>
</dbReference>
<dbReference type="Gene3D" id="3.10.20.10">
    <property type="match status" value="1"/>
</dbReference>
<keyword evidence="4" id="KW-1185">Reference proteome</keyword>
<protein>
    <submittedName>
        <fullName evidence="3">Formate dehydrogenase accessory sulfurtransferase FdhD</fullName>
    </submittedName>
</protein>
<dbReference type="InterPro" id="IPR016193">
    <property type="entry name" value="Cytidine_deaminase-like"/>
</dbReference>
<dbReference type="PIRSF" id="PIRSF015626">
    <property type="entry name" value="FdhD"/>
    <property type="match status" value="1"/>
</dbReference>
<organism evidence="3 4">
    <name type="scientific">Aeromonas bivalvium</name>
    <dbReference type="NCBI Taxonomy" id="440079"/>
    <lineage>
        <taxon>Bacteria</taxon>
        <taxon>Pseudomonadati</taxon>
        <taxon>Pseudomonadota</taxon>
        <taxon>Gammaproteobacteria</taxon>
        <taxon>Aeromonadales</taxon>
        <taxon>Aeromonadaceae</taxon>
        <taxon>Aeromonas</taxon>
    </lineage>
</organism>
<dbReference type="RefSeq" id="WP_408747189.1">
    <property type="nucleotide sequence ID" value="NZ_JBGXBU010000006.1"/>
</dbReference>
<accession>A0ABW9GSE7</accession>
<dbReference type="EMBL" id="JBGXBU010000006">
    <property type="protein sequence ID" value="MFM4894064.1"/>
    <property type="molecule type" value="Genomic_DNA"/>
</dbReference>
<evidence type="ECO:0000313" key="4">
    <source>
        <dbReference type="Proteomes" id="UP001630969"/>
    </source>
</evidence>
<dbReference type="GeneID" id="97221328"/>
<keyword evidence="1" id="KW-0963">Cytoplasm</keyword>
<comment type="caution">
    <text evidence="3">The sequence shown here is derived from an EMBL/GenBank/DDBJ whole genome shotgun (WGS) entry which is preliminary data.</text>
</comment>
<dbReference type="Pfam" id="PF02634">
    <property type="entry name" value="FdhD-NarQ"/>
    <property type="match status" value="1"/>
</dbReference>
<proteinExistence type="predicted"/>
<name>A0ABW9GSE7_9GAMM</name>
<evidence type="ECO:0000256" key="2">
    <source>
        <dbReference type="ARBA" id="ARBA00023150"/>
    </source>
</evidence>